<gene>
    <name evidence="6" type="ORF">FFLO_00974</name>
</gene>
<reference evidence="6" key="1">
    <citation type="submission" date="2020-04" db="EMBL/GenBank/DDBJ databases">
        <title>Analysis of mating type loci in Filobasidium floriforme.</title>
        <authorList>
            <person name="Nowrousian M."/>
        </authorList>
    </citation>
    <scope>NUCLEOTIDE SEQUENCE</scope>
    <source>
        <strain evidence="6">CBS 6242</strain>
    </source>
</reference>
<proteinExistence type="inferred from homology"/>
<evidence type="ECO:0000256" key="3">
    <source>
        <dbReference type="ARBA" id="ARBA00022833"/>
    </source>
</evidence>
<keyword evidence="3" id="KW-0862">Zinc</keyword>
<evidence type="ECO:0000256" key="4">
    <source>
        <dbReference type="ARBA" id="ARBA00023239"/>
    </source>
</evidence>
<comment type="caution">
    <text evidence="6">The sequence shown here is derived from an EMBL/GenBank/DDBJ whole genome shotgun (WGS) entry which is preliminary data.</text>
</comment>
<dbReference type="InterPro" id="IPR011057">
    <property type="entry name" value="Mss4-like_sf"/>
</dbReference>
<name>A0A8K0JRX8_9TREE</name>
<dbReference type="Gene3D" id="3.90.1590.10">
    <property type="entry name" value="glutathione-dependent formaldehyde- activating enzyme (gfa)"/>
    <property type="match status" value="1"/>
</dbReference>
<accession>A0A8K0JRX8</accession>
<dbReference type="InterPro" id="IPR006913">
    <property type="entry name" value="CENP-V/GFA"/>
</dbReference>
<keyword evidence="2" id="KW-0479">Metal-binding</keyword>
<keyword evidence="7" id="KW-1185">Reference proteome</keyword>
<sequence length="179" mass="19998">MPITLKGSCHCKAIEFELESNTPAPYQLCQCSICRKTGGYMGSVNIMGNTDTLKILKGEDKMKTYKAFKYENGQQSGQCGSTRKFCGECSTMLWVFDEQWAHWIYPYAACIDTELPKIAHGDVTKKGTDQEEDSAVMLTIMRSSAPGYVPVPEGSVVYDSYPPGEGIEAYHKKHKLWVD</sequence>
<evidence type="ECO:0000256" key="1">
    <source>
        <dbReference type="ARBA" id="ARBA00005495"/>
    </source>
</evidence>
<dbReference type="PROSITE" id="PS51891">
    <property type="entry name" value="CENP_V_GFA"/>
    <property type="match status" value="1"/>
</dbReference>
<evidence type="ECO:0000313" key="7">
    <source>
        <dbReference type="Proteomes" id="UP000812966"/>
    </source>
</evidence>
<evidence type="ECO:0000256" key="2">
    <source>
        <dbReference type="ARBA" id="ARBA00022723"/>
    </source>
</evidence>
<dbReference type="SUPFAM" id="SSF51316">
    <property type="entry name" value="Mss4-like"/>
    <property type="match status" value="1"/>
</dbReference>
<dbReference type="PANTHER" id="PTHR33337:SF44">
    <property type="entry name" value="DUF636 DOMAIN PROTEIN (AFU_ORTHOLOGUE AFUA_1G09754)"/>
    <property type="match status" value="1"/>
</dbReference>
<dbReference type="GO" id="GO:0046872">
    <property type="term" value="F:metal ion binding"/>
    <property type="evidence" value="ECO:0007669"/>
    <property type="project" value="UniProtKB-KW"/>
</dbReference>
<dbReference type="Proteomes" id="UP000812966">
    <property type="component" value="Unassembled WGS sequence"/>
</dbReference>
<dbReference type="AlphaFoldDB" id="A0A8K0JRX8"/>
<evidence type="ECO:0000313" key="6">
    <source>
        <dbReference type="EMBL" id="KAG7571010.1"/>
    </source>
</evidence>
<dbReference type="GO" id="GO:0016846">
    <property type="term" value="F:carbon-sulfur lyase activity"/>
    <property type="evidence" value="ECO:0007669"/>
    <property type="project" value="InterPro"/>
</dbReference>
<dbReference type="PANTHER" id="PTHR33337">
    <property type="entry name" value="GFA DOMAIN-CONTAINING PROTEIN"/>
    <property type="match status" value="1"/>
</dbReference>
<organism evidence="6 7">
    <name type="scientific">Filobasidium floriforme</name>
    <dbReference type="NCBI Taxonomy" id="5210"/>
    <lineage>
        <taxon>Eukaryota</taxon>
        <taxon>Fungi</taxon>
        <taxon>Dikarya</taxon>
        <taxon>Basidiomycota</taxon>
        <taxon>Agaricomycotina</taxon>
        <taxon>Tremellomycetes</taxon>
        <taxon>Filobasidiales</taxon>
        <taxon>Filobasidiaceae</taxon>
        <taxon>Filobasidium</taxon>
    </lineage>
</organism>
<dbReference type="Pfam" id="PF04828">
    <property type="entry name" value="GFA"/>
    <property type="match status" value="1"/>
</dbReference>
<dbReference type="EMBL" id="JABELV010000012">
    <property type="protein sequence ID" value="KAG7571010.1"/>
    <property type="molecule type" value="Genomic_DNA"/>
</dbReference>
<comment type="similarity">
    <text evidence="1">Belongs to the Gfa family.</text>
</comment>
<feature type="domain" description="CENP-V/GFA" evidence="5">
    <location>
        <begin position="5"/>
        <end position="159"/>
    </location>
</feature>
<keyword evidence="4" id="KW-0456">Lyase</keyword>
<protein>
    <recommendedName>
        <fullName evidence="5">CENP-V/GFA domain-containing protein</fullName>
    </recommendedName>
</protein>
<evidence type="ECO:0000259" key="5">
    <source>
        <dbReference type="PROSITE" id="PS51891"/>
    </source>
</evidence>